<keyword evidence="1 6" id="KW-0963">Cytoplasm</keyword>
<accession>A0A7T5VCL7</accession>
<dbReference type="InterPro" id="IPR039247">
    <property type="entry name" value="KhpB"/>
</dbReference>
<dbReference type="PANTHER" id="PTHR35800">
    <property type="entry name" value="PROTEIN JAG"/>
    <property type="match status" value="1"/>
</dbReference>
<dbReference type="GO" id="GO:0005737">
    <property type="term" value="C:cytoplasm"/>
    <property type="evidence" value="ECO:0007669"/>
    <property type="project" value="UniProtKB-SubCell"/>
</dbReference>
<dbReference type="InterPro" id="IPR032782">
    <property type="entry name" value="KhpB_N"/>
</dbReference>
<dbReference type="CDD" id="cd02644">
    <property type="entry name" value="R3H_jag"/>
    <property type="match status" value="1"/>
</dbReference>
<evidence type="ECO:0000259" key="8">
    <source>
        <dbReference type="PROSITE" id="PS51061"/>
    </source>
</evidence>
<evidence type="ECO:0000256" key="1">
    <source>
        <dbReference type="ARBA" id="ARBA00022490"/>
    </source>
</evidence>
<comment type="domain">
    <text evidence="6">Has an N-terminal Jag-N domain and 2 RNA-binding domains (KH and R3H).</text>
</comment>
<feature type="compositionally biased region" description="Basic and acidic residues" evidence="7">
    <location>
        <begin position="97"/>
        <end position="112"/>
    </location>
</feature>
<feature type="domain" description="R3H" evidence="8">
    <location>
        <begin position="236"/>
        <end position="302"/>
    </location>
</feature>
<protein>
    <recommendedName>
        <fullName evidence="6">RNA-binding protein KhpB</fullName>
    </recommendedName>
    <alternativeName>
        <fullName evidence="6">RNA-binding protein EloR</fullName>
    </alternativeName>
</protein>
<comment type="caution">
    <text evidence="6">Lacks conserved residue(s) required for the propagation of feature annotation.</text>
</comment>
<organism evidence="9 10">
    <name type="scientific">Desulfobulbus oligotrophicus</name>
    <dbReference type="NCBI Taxonomy" id="1909699"/>
    <lineage>
        <taxon>Bacteria</taxon>
        <taxon>Pseudomonadati</taxon>
        <taxon>Thermodesulfobacteriota</taxon>
        <taxon>Desulfobulbia</taxon>
        <taxon>Desulfobulbales</taxon>
        <taxon>Desulfobulbaceae</taxon>
        <taxon>Desulfobulbus</taxon>
    </lineage>
</organism>
<dbReference type="Gene3D" id="3.30.300.20">
    <property type="match status" value="1"/>
</dbReference>
<evidence type="ECO:0000313" key="10">
    <source>
        <dbReference type="Proteomes" id="UP000596092"/>
    </source>
</evidence>
<dbReference type="InterPro" id="IPR038247">
    <property type="entry name" value="Jag_N_dom_sf"/>
</dbReference>
<sequence>MSKGKDFYGKDITEVIEQACTAFGVAREELDIEVLETGSAGIFGLCKKKAHIRARRRVVSPEGDRKDAASVDSPSARHTSSLKKEKASSEQSGSVVEDTKPLHTDKESDEIKAPLSSPPQVDDHPAADDIEVVEEDESKADEVEEEHAVEPPTAEKLAAIQADLHQLLSLMGLPSDVKVVFQENTVLCNISGRFEEQIVGPEGRTLDSLQYLLRKMVAPHLGDRIMLALNAGGFRERRAKELKVRALELAGQVKKDGKTLSIPALNPSERRVVHMALQDDKVIRSRSVGEGLFKKVLIYKPGKSRRTLPKKRRGDNGGRSSGD</sequence>
<dbReference type="HAMAP" id="MF_00867">
    <property type="entry name" value="KhpB"/>
    <property type="match status" value="1"/>
</dbReference>
<evidence type="ECO:0000256" key="2">
    <source>
        <dbReference type="ARBA" id="ARBA00022884"/>
    </source>
</evidence>
<dbReference type="SMART" id="SM00393">
    <property type="entry name" value="R3H"/>
    <property type="match status" value="1"/>
</dbReference>
<dbReference type="InterPro" id="IPR038008">
    <property type="entry name" value="Jag_KH"/>
</dbReference>
<dbReference type="GO" id="GO:0009252">
    <property type="term" value="P:peptidoglycan biosynthetic process"/>
    <property type="evidence" value="ECO:0007669"/>
    <property type="project" value="UniProtKB-UniRule"/>
</dbReference>
<dbReference type="SMART" id="SM01245">
    <property type="entry name" value="Jag_N"/>
    <property type="match status" value="1"/>
</dbReference>
<dbReference type="CDD" id="cd02414">
    <property type="entry name" value="KH-II_Jag"/>
    <property type="match status" value="1"/>
</dbReference>
<evidence type="ECO:0000256" key="5">
    <source>
        <dbReference type="ARBA" id="ARBA00023316"/>
    </source>
</evidence>
<evidence type="ECO:0000313" key="9">
    <source>
        <dbReference type="EMBL" id="QQG65410.1"/>
    </source>
</evidence>
<comment type="function">
    <text evidence="6">A probable RNA chaperone. Forms a complex with KhpA which binds to cellular RNA and controls its expression. Plays a role in peptidoglycan (PG) homeostasis and cell length regulation.</text>
</comment>
<proteinExistence type="inferred from homology"/>
<dbReference type="AlphaFoldDB" id="A0A7T5VCL7"/>
<dbReference type="Pfam" id="PF01424">
    <property type="entry name" value="R3H"/>
    <property type="match status" value="1"/>
</dbReference>
<dbReference type="Gene3D" id="3.30.30.80">
    <property type="entry name" value="probable RNA-binding protein from clostridium symbiosum atcc 14940"/>
    <property type="match status" value="1"/>
</dbReference>
<dbReference type="KEGG" id="dog:HP555_05795"/>
<keyword evidence="10" id="KW-1185">Reference proteome</keyword>
<dbReference type="Gene3D" id="3.30.1370.50">
    <property type="entry name" value="R3H-like domain"/>
    <property type="match status" value="1"/>
</dbReference>
<comment type="subcellular location">
    <subcellularLocation>
        <location evidence="6">Cytoplasm</location>
    </subcellularLocation>
</comment>
<keyword evidence="3 6" id="KW-0133">Cell shape</keyword>
<name>A0A7T5VCL7_9BACT</name>
<dbReference type="InterPro" id="IPR015946">
    <property type="entry name" value="KH_dom-like_a/b"/>
</dbReference>
<dbReference type="RefSeq" id="WP_199264231.1">
    <property type="nucleotide sequence ID" value="NZ_CP054140.1"/>
</dbReference>
<dbReference type="GO" id="GO:0003723">
    <property type="term" value="F:RNA binding"/>
    <property type="evidence" value="ECO:0007669"/>
    <property type="project" value="UniProtKB-UniRule"/>
</dbReference>
<feature type="compositionally biased region" description="Basic residues" evidence="7">
    <location>
        <begin position="303"/>
        <end position="313"/>
    </location>
</feature>
<feature type="region of interest" description="Disordered" evidence="7">
    <location>
        <begin position="54"/>
        <end position="126"/>
    </location>
</feature>
<evidence type="ECO:0000256" key="7">
    <source>
        <dbReference type="SAM" id="MobiDB-lite"/>
    </source>
</evidence>
<dbReference type="Pfam" id="PF14804">
    <property type="entry name" value="Jag_N"/>
    <property type="match status" value="1"/>
</dbReference>
<keyword evidence="4 6" id="KW-0143">Chaperone</keyword>
<dbReference type="InterPro" id="IPR036867">
    <property type="entry name" value="R3H_dom_sf"/>
</dbReference>
<dbReference type="PANTHER" id="PTHR35800:SF1">
    <property type="entry name" value="RNA-BINDING PROTEIN KHPB"/>
    <property type="match status" value="1"/>
</dbReference>
<comment type="similarity">
    <text evidence="6">Belongs to the KhpB RNA-binding protein family.</text>
</comment>
<comment type="subunit">
    <text evidence="6">Forms a complex with KhpA.</text>
</comment>
<evidence type="ECO:0000256" key="6">
    <source>
        <dbReference type="HAMAP-Rule" id="MF_00867"/>
    </source>
</evidence>
<dbReference type="InterPro" id="IPR001374">
    <property type="entry name" value="R3H_dom"/>
</dbReference>
<feature type="region of interest" description="Disordered" evidence="7">
    <location>
        <begin position="303"/>
        <end position="323"/>
    </location>
</feature>
<dbReference type="GO" id="GO:0071555">
    <property type="term" value="P:cell wall organization"/>
    <property type="evidence" value="ECO:0007669"/>
    <property type="project" value="UniProtKB-KW"/>
</dbReference>
<dbReference type="PROSITE" id="PS51061">
    <property type="entry name" value="R3H"/>
    <property type="match status" value="1"/>
</dbReference>
<keyword evidence="2 6" id="KW-0694">RNA-binding</keyword>
<evidence type="ECO:0000256" key="3">
    <source>
        <dbReference type="ARBA" id="ARBA00022960"/>
    </source>
</evidence>
<dbReference type="EMBL" id="CP054140">
    <property type="protein sequence ID" value="QQG65410.1"/>
    <property type="molecule type" value="Genomic_DNA"/>
</dbReference>
<dbReference type="GO" id="GO:0008360">
    <property type="term" value="P:regulation of cell shape"/>
    <property type="evidence" value="ECO:0007669"/>
    <property type="project" value="UniProtKB-KW"/>
</dbReference>
<keyword evidence="5 6" id="KW-0961">Cell wall biogenesis/degradation</keyword>
<dbReference type="InterPro" id="IPR034079">
    <property type="entry name" value="R3H_KhpB"/>
</dbReference>
<dbReference type="Proteomes" id="UP000596092">
    <property type="component" value="Chromosome"/>
</dbReference>
<gene>
    <name evidence="6" type="primary">khpB</name>
    <name evidence="6" type="synonym">eloR</name>
    <name evidence="9" type="ORF">HP555_05795</name>
</gene>
<reference evidence="9 10" key="1">
    <citation type="submission" date="2020-05" db="EMBL/GenBank/DDBJ databases">
        <title>Complete genome of Desulfobulbus oligotrophicus.</title>
        <authorList>
            <person name="Podar M."/>
        </authorList>
    </citation>
    <scope>NUCLEOTIDE SEQUENCE [LARGE SCALE GENOMIC DNA]</scope>
    <source>
        <strain evidence="9 10">Prop6</strain>
    </source>
</reference>
<evidence type="ECO:0000256" key="4">
    <source>
        <dbReference type="ARBA" id="ARBA00023186"/>
    </source>
</evidence>